<dbReference type="GO" id="GO:0006450">
    <property type="term" value="P:regulation of translational fidelity"/>
    <property type="evidence" value="ECO:0007669"/>
    <property type="project" value="InterPro"/>
</dbReference>
<accession>A0A0E2EFJ0</accession>
<sequence length="103" mass="11597">MEKNSNKISKEVFSTLLYLSRLSLGEQEEARLSGQVNNLVGYFEILDKFADSSLDSSMYAKHSETDLRSSEIKEGLAQSDLKKMTSEYMDNYFRVPKVLGSGA</sequence>
<dbReference type="Proteomes" id="UP000011705">
    <property type="component" value="Chromosome"/>
</dbReference>
<dbReference type="AlphaFoldDB" id="A0A0E2EFJ0"/>
<dbReference type="GO" id="GO:0016740">
    <property type="term" value="F:transferase activity"/>
    <property type="evidence" value="ECO:0007669"/>
    <property type="project" value="UniProtKB-KW"/>
</dbReference>
<dbReference type="NCBIfam" id="TIGR00135">
    <property type="entry name" value="gatC"/>
    <property type="match status" value="1"/>
</dbReference>
<comment type="caution">
    <text evidence="2">The sequence shown here is derived from an EMBL/GenBank/DDBJ whole genome shotgun (WGS) entry which is preliminary data.</text>
</comment>
<proteinExistence type="predicted"/>
<dbReference type="Gene3D" id="1.10.20.60">
    <property type="entry name" value="Glu-tRNAGln amidotransferase C subunit, N-terminal domain"/>
    <property type="match status" value="1"/>
</dbReference>
<name>A0A0E2EFJ0_TREDN</name>
<dbReference type="HOGENOM" id="CLU_105899_3_0_12"/>
<gene>
    <name evidence="2" type="ORF">HMPREF9726_01994</name>
</gene>
<evidence type="ECO:0000256" key="1">
    <source>
        <dbReference type="ARBA" id="ARBA00014426"/>
    </source>
</evidence>
<dbReference type="Pfam" id="PF02686">
    <property type="entry name" value="GatC"/>
    <property type="match status" value="1"/>
</dbReference>
<reference evidence="2" key="1">
    <citation type="submission" date="2012-01" db="EMBL/GenBank/DDBJ databases">
        <title>The Genome Sequence of Treponema denticola H-22.</title>
        <authorList>
            <consortium name="The Broad Institute Genome Sequencing Platform"/>
            <person name="Earl A."/>
            <person name="Ward D."/>
            <person name="Feldgarden M."/>
            <person name="Gevers D."/>
            <person name="Blanton J.M."/>
            <person name="Fenno C.J."/>
            <person name="Baranova O.V."/>
            <person name="Mathney J."/>
            <person name="Dewhirst F.E."/>
            <person name="Izard J."/>
            <person name="Young S.K."/>
            <person name="Zeng Q."/>
            <person name="Gargeya S."/>
            <person name="Fitzgerald M."/>
            <person name="Haas B."/>
            <person name="Abouelleil A."/>
            <person name="Alvarado L."/>
            <person name="Arachchi H.M."/>
            <person name="Berlin A."/>
            <person name="Chapman S.B."/>
            <person name="Gearin G."/>
            <person name="Goldberg J."/>
            <person name="Griggs A."/>
            <person name="Gujja S."/>
            <person name="Hansen M."/>
            <person name="Heiman D."/>
            <person name="Howarth C."/>
            <person name="Larimer J."/>
            <person name="Lui A."/>
            <person name="MacDonald P.J.P."/>
            <person name="McCowen C."/>
            <person name="Montmayeur A."/>
            <person name="Murphy C."/>
            <person name="Neiman D."/>
            <person name="Pearson M."/>
            <person name="Priest M."/>
            <person name="Roberts A."/>
            <person name="Saif S."/>
            <person name="Shea T."/>
            <person name="Sisk P."/>
            <person name="Stolte C."/>
            <person name="Sykes S."/>
            <person name="Wortman J."/>
            <person name="Nusbaum C."/>
            <person name="Birren B."/>
        </authorList>
    </citation>
    <scope>NUCLEOTIDE SEQUENCE [LARGE SCALE GENOMIC DNA]</scope>
    <source>
        <strain evidence="2">H-22</strain>
    </source>
</reference>
<dbReference type="SUPFAM" id="SSF141000">
    <property type="entry name" value="Glu-tRNAGln amidotransferase C subunit"/>
    <property type="match status" value="1"/>
</dbReference>
<dbReference type="InterPro" id="IPR003837">
    <property type="entry name" value="GatC"/>
</dbReference>
<keyword evidence="2" id="KW-0808">Transferase</keyword>
<organism evidence="2">
    <name type="scientific">Treponema denticola H-22</name>
    <dbReference type="NCBI Taxonomy" id="999432"/>
    <lineage>
        <taxon>Bacteria</taxon>
        <taxon>Pseudomonadati</taxon>
        <taxon>Spirochaetota</taxon>
        <taxon>Spirochaetia</taxon>
        <taxon>Spirochaetales</taxon>
        <taxon>Treponemataceae</taxon>
        <taxon>Treponema</taxon>
    </lineage>
</organism>
<protein>
    <recommendedName>
        <fullName evidence="1">Glutamyl-tRNA(Gln) amidotransferase subunit C</fullName>
    </recommendedName>
</protein>
<dbReference type="RefSeq" id="WP_002685350.1">
    <property type="nucleotide sequence ID" value="NZ_CM001795.1"/>
</dbReference>
<dbReference type="PATRIC" id="fig|999432.5.peg.2070"/>
<dbReference type="EMBL" id="AGDV01000020">
    <property type="protein sequence ID" value="EMB31614.1"/>
    <property type="molecule type" value="Genomic_DNA"/>
</dbReference>
<dbReference type="InterPro" id="IPR036113">
    <property type="entry name" value="Asp/Glu-ADT_sf_sub_c"/>
</dbReference>
<evidence type="ECO:0000313" key="2">
    <source>
        <dbReference type="EMBL" id="EMB31614.1"/>
    </source>
</evidence>